<keyword evidence="3" id="KW-0813">Transport</keyword>
<evidence type="ECO:0000256" key="2">
    <source>
        <dbReference type="ARBA" id="ARBA00007998"/>
    </source>
</evidence>
<feature type="transmembrane region" description="Helical" evidence="8">
    <location>
        <begin position="335"/>
        <end position="354"/>
    </location>
</feature>
<dbReference type="RefSeq" id="WP_208846656.1">
    <property type="nucleotide sequence ID" value="NZ_JAGGDJ010000002.1"/>
</dbReference>
<dbReference type="InterPro" id="IPR004761">
    <property type="entry name" value="Spore_GerAB"/>
</dbReference>
<keyword evidence="5 8" id="KW-0812">Transmembrane</keyword>
<evidence type="ECO:0000256" key="1">
    <source>
        <dbReference type="ARBA" id="ARBA00004141"/>
    </source>
</evidence>
<organism evidence="9 10">
    <name type="scientific">Paenibacillus artemisiicola</name>
    <dbReference type="NCBI Taxonomy" id="1172618"/>
    <lineage>
        <taxon>Bacteria</taxon>
        <taxon>Bacillati</taxon>
        <taxon>Bacillota</taxon>
        <taxon>Bacilli</taxon>
        <taxon>Bacillales</taxon>
        <taxon>Paenibacillaceae</taxon>
        <taxon>Paenibacillus</taxon>
    </lineage>
</organism>
<keyword evidence="6 8" id="KW-1133">Transmembrane helix</keyword>
<comment type="subcellular location">
    <subcellularLocation>
        <location evidence="1">Membrane</location>
        <topology evidence="1">Multi-pass membrane protein</topology>
    </subcellularLocation>
</comment>
<keyword evidence="10" id="KW-1185">Reference proteome</keyword>
<evidence type="ECO:0000256" key="5">
    <source>
        <dbReference type="ARBA" id="ARBA00022692"/>
    </source>
</evidence>
<evidence type="ECO:0000313" key="9">
    <source>
        <dbReference type="EMBL" id="MBO7743648.1"/>
    </source>
</evidence>
<dbReference type="Pfam" id="PF03845">
    <property type="entry name" value="Spore_permease"/>
    <property type="match status" value="1"/>
</dbReference>
<reference evidence="9 10" key="1">
    <citation type="submission" date="2021-03" db="EMBL/GenBank/DDBJ databases">
        <title>Paenibacillus artemisicola MWE-103 whole genome sequence.</title>
        <authorList>
            <person name="Ham Y.J."/>
        </authorList>
    </citation>
    <scope>NUCLEOTIDE SEQUENCE [LARGE SCALE GENOMIC DNA]</scope>
    <source>
        <strain evidence="9 10">MWE-103</strain>
    </source>
</reference>
<dbReference type="PANTHER" id="PTHR34975">
    <property type="entry name" value="SPORE GERMINATION PROTEIN A2"/>
    <property type="match status" value="1"/>
</dbReference>
<keyword evidence="4" id="KW-0309">Germination</keyword>
<feature type="transmembrane region" description="Helical" evidence="8">
    <location>
        <begin position="217"/>
        <end position="241"/>
    </location>
</feature>
<name>A0ABS3W5S8_9BACL</name>
<evidence type="ECO:0000256" key="7">
    <source>
        <dbReference type="ARBA" id="ARBA00023136"/>
    </source>
</evidence>
<evidence type="ECO:0000256" key="3">
    <source>
        <dbReference type="ARBA" id="ARBA00022448"/>
    </source>
</evidence>
<feature type="transmembrane region" description="Helical" evidence="8">
    <location>
        <begin position="304"/>
        <end position="323"/>
    </location>
</feature>
<feature type="transmembrane region" description="Helical" evidence="8">
    <location>
        <begin position="77"/>
        <end position="93"/>
    </location>
</feature>
<feature type="transmembrane region" description="Helical" evidence="8">
    <location>
        <begin position="37"/>
        <end position="57"/>
    </location>
</feature>
<keyword evidence="7 8" id="KW-0472">Membrane</keyword>
<evidence type="ECO:0000256" key="8">
    <source>
        <dbReference type="SAM" id="Phobius"/>
    </source>
</evidence>
<gene>
    <name evidence="9" type="ORF">I8J29_05535</name>
</gene>
<feature type="transmembrane region" description="Helical" evidence="8">
    <location>
        <begin position="113"/>
        <end position="132"/>
    </location>
</feature>
<feature type="transmembrane region" description="Helical" evidence="8">
    <location>
        <begin position="261"/>
        <end position="283"/>
    </location>
</feature>
<comment type="caution">
    <text evidence="9">The sequence shown here is derived from an EMBL/GenBank/DDBJ whole genome shotgun (WGS) entry which is preliminary data.</text>
</comment>
<feature type="transmembrane region" description="Helical" evidence="8">
    <location>
        <begin position="144"/>
        <end position="164"/>
    </location>
</feature>
<dbReference type="Gene3D" id="1.20.1740.10">
    <property type="entry name" value="Amino acid/polyamine transporter I"/>
    <property type="match status" value="1"/>
</dbReference>
<dbReference type="NCBIfam" id="TIGR00912">
    <property type="entry name" value="2A0309"/>
    <property type="match status" value="1"/>
</dbReference>
<dbReference type="PANTHER" id="PTHR34975:SF2">
    <property type="entry name" value="SPORE GERMINATION PROTEIN A2"/>
    <property type="match status" value="1"/>
</dbReference>
<evidence type="ECO:0000313" key="10">
    <source>
        <dbReference type="Proteomes" id="UP000670947"/>
    </source>
</evidence>
<accession>A0ABS3W5S8</accession>
<dbReference type="EMBL" id="JAGGDJ010000002">
    <property type="protein sequence ID" value="MBO7743648.1"/>
    <property type="molecule type" value="Genomic_DNA"/>
</dbReference>
<comment type="similarity">
    <text evidence="2">Belongs to the amino acid-polyamine-organocation (APC) superfamily. Spore germination protein (SGP) (TC 2.A.3.9) family.</text>
</comment>
<feature type="transmembrane region" description="Helical" evidence="8">
    <location>
        <begin position="7"/>
        <end position="25"/>
    </location>
</feature>
<evidence type="ECO:0000256" key="6">
    <source>
        <dbReference type="ARBA" id="ARBA00022989"/>
    </source>
</evidence>
<protein>
    <submittedName>
        <fullName evidence="9">Endospore germination permease</fullName>
    </submittedName>
</protein>
<sequence length="361" mass="40881">MKLTGIQVVWIIATAELVMEVWLRISPAIEAAKQDAWMSMLLAGLIGIVLTFLAVRVSMLHPGQTLVKYSQKLLGKWFGRAIVLPYFAAWYMLSIDVLRSFTDFIHLILLDQTPVWLIELIMVMLMAYITFAGGITSIGRFCEIAGPLTVITMIFTFLMNAANVDWSQLTPVFNDVGWKQVAKASVAPGSFFGETFMLLSVIAFMKKPEKAMSRSMIGLFMTIFGVFAATAMVLLVFGPNLSAEFRFPYFMIVRSINILDFIQNVDIFVIYIWIFGVFAKLSLYLFLTSYEMSNWFNVKDWRKMILFGAPLIFVSAIMVPNQTWIMMFQKLWQDAIIPICGIGVPLLLWILSAARKKSVNA</sequence>
<evidence type="ECO:0000256" key="4">
    <source>
        <dbReference type="ARBA" id="ARBA00022544"/>
    </source>
</evidence>
<proteinExistence type="inferred from homology"/>
<dbReference type="Proteomes" id="UP000670947">
    <property type="component" value="Unassembled WGS sequence"/>
</dbReference>
<feature type="transmembrane region" description="Helical" evidence="8">
    <location>
        <begin position="184"/>
        <end position="205"/>
    </location>
</feature>